<evidence type="ECO:0000256" key="1">
    <source>
        <dbReference type="SAM" id="MobiDB-lite"/>
    </source>
</evidence>
<sequence length="333" mass="34622">MSGLRDLAKGGWHPKGKGGGKESWKGDFKGVSTVAGWMGKGKNAGEDPHEHQSAPLSTLRDPASFGPPPKRVDQAGSTSRTLSGGSSSGALGEATQDGGSARQRLQARRKADARAQEEANRSPPGPYRVDTTGLQTEHLPKPPVFRPGQATPSPPPANGGPKPRLPPRLPPRQNSHSDAYAAPPPPAYSEVPGVDTTNTQPEPLLNQTAINRLGAAGIAVPGLNIGGRVNSPPVPPRQTPPAPVSPAETGDSQLSELQSRFANLSASRNVAGTGNRVTQQYGIEEAAQPATTPPVTSPTQGKRPPPPPPKKKELSSNPRGQPPPVPLGSKPRF</sequence>
<accession>A0A6A6JKU0</accession>
<protein>
    <submittedName>
        <fullName evidence="2">Uncharacterized protein</fullName>
    </submittedName>
</protein>
<dbReference type="Proteomes" id="UP000800097">
    <property type="component" value="Unassembled WGS sequence"/>
</dbReference>
<proteinExistence type="predicted"/>
<feature type="compositionally biased region" description="Basic and acidic residues" evidence="1">
    <location>
        <begin position="19"/>
        <end position="28"/>
    </location>
</feature>
<evidence type="ECO:0000313" key="3">
    <source>
        <dbReference type="Proteomes" id="UP000800097"/>
    </source>
</evidence>
<feature type="compositionally biased region" description="Basic and acidic residues" evidence="1">
    <location>
        <begin position="43"/>
        <end position="52"/>
    </location>
</feature>
<evidence type="ECO:0000313" key="2">
    <source>
        <dbReference type="EMBL" id="KAF2277270.1"/>
    </source>
</evidence>
<feature type="region of interest" description="Disordered" evidence="1">
    <location>
        <begin position="1"/>
        <end position="202"/>
    </location>
</feature>
<feature type="region of interest" description="Disordered" evidence="1">
    <location>
        <begin position="221"/>
        <end position="333"/>
    </location>
</feature>
<feature type="compositionally biased region" description="Pro residues" evidence="1">
    <location>
        <begin position="232"/>
        <end position="244"/>
    </location>
</feature>
<feature type="compositionally biased region" description="Pro residues" evidence="1">
    <location>
        <begin position="152"/>
        <end position="170"/>
    </location>
</feature>
<gene>
    <name evidence="2" type="ORF">EI97DRAFT_449957</name>
</gene>
<dbReference type="OrthoDB" id="3357271at2759"/>
<organism evidence="2 3">
    <name type="scientific">Westerdykella ornata</name>
    <dbReference type="NCBI Taxonomy" id="318751"/>
    <lineage>
        <taxon>Eukaryota</taxon>
        <taxon>Fungi</taxon>
        <taxon>Dikarya</taxon>
        <taxon>Ascomycota</taxon>
        <taxon>Pezizomycotina</taxon>
        <taxon>Dothideomycetes</taxon>
        <taxon>Pleosporomycetidae</taxon>
        <taxon>Pleosporales</taxon>
        <taxon>Sporormiaceae</taxon>
        <taxon>Westerdykella</taxon>
    </lineage>
</organism>
<dbReference type="RefSeq" id="XP_033654809.1">
    <property type="nucleotide sequence ID" value="XM_033800252.1"/>
</dbReference>
<feature type="compositionally biased region" description="Basic and acidic residues" evidence="1">
    <location>
        <begin position="109"/>
        <end position="120"/>
    </location>
</feature>
<dbReference type="AlphaFoldDB" id="A0A6A6JKU0"/>
<feature type="compositionally biased region" description="Polar residues" evidence="1">
    <location>
        <begin position="250"/>
        <end position="281"/>
    </location>
</feature>
<feature type="compositionally biased region" description="Low complexity" evidence="1">
    <location>
        <begin position="75"/>
        <end position="92"/>
    </location>
</feature>
<reference evidence="2" key="1">
    <citation type="journal article" date="2020" name="Stud. Mycol.">
        <title>101 Dothideomycetes genomes: a test case for predicting lifestyles and emergence of pathogens.</title>
        <authorList>
            <person name="Haridas S."/>
            <person name="Albert R."/>
            <person name="Binder M."/>
            <person name="Bloem J."/>
            <person name="Labutti K."/>
            <person name="Salamov A."/>
            <person name="Andreopoulos B."/>
            <person name="Baker S."/>
            <person name="Barry K."/>
            <person name="Bills G."/>
            <person name="Bluhm B."/>
            <person name="Cannon C."/>
            <person name="Castanera R."/>
            <person name="Culley D."/>
            <person name="Daum C."/>
            <person name="Ezra D."/>
            <person name="Gonzalez J."/>
            <person name="Henrissat B."/>
            <person name="Kuo A."/>
            <person name="Liang C."/>
            <person name="Lipzen A."/>
            <person name="Lutzoni F."/>
            <person name="Magnuson J."/>
            <person name="Mondo S."/>
            <person name="Nolan M."/>
            <person name="Ohm R."/>
            <person name="Pangilinan J."/>
            <person name="Park H.-J."/>
            <person name="Ramirez L."/>
            <person name="Alfaro M."/>
            <person name="Sun H."/>
            <person name="Tritt A."/>
            <person name="Yoshinaga Y."/>
            <person name="Zwiers L.-H."/>
            <person name="Turgeon B."/>
            <person name="Goodwin S."/>
            <person name="Spatafora J."/>
            <person name="Crous P."/>
            <person name="Grigoriev I."/>
        </authorList>
    </citation>
    <scope>NUCLEOTIDE SEQUENCE</scope>
    <source>
        <strain evidence="2">CBS 379.55</strain>
    </source>
</reference>
<name>A0A6A6JKU0_WESOR</name>
<dbReference type="GeneID" id="54553427"/>
<dbReference type="EMBL" id="ML986491">
    <property type="protein sequence ID" value="KAF2277270.1"/>
    <property type="molecule type" value="Genomic_DNA"/>
</dbReference>
<keyword evidence="3" id="KW-1185">Reference proteome</keyword>